<evidence type="ECO:0000313" key="1">
    <source>
        <dbReference type="EMBL" id="KAK6178436.1"/>
    </source>
</evidence>
<gene>
    <name evidence="1" type="ORF">SNE40_013226</name>
    <name evidence="2" type="ORF">SNE40_013286</name>
</gene>
<dbReference type="EMBL" id="JAZGQO010000009">
    <property type="protein sequence ID" value="KAK6178436.1"/>
    <property type="molecule type" value="Genomic_DNA"/>
</dbReference>
<name>A0AAN8PTC7_PATCE</name>
<sequence>MGCQEFTTFEGRAGYSSITALPILLKEDLKKNAVSNRCETRENNNSHYSTPRGYHGWRNYIRNFNG</sequence>
<protein>
    <submittedName>
        <fullName evidence="1">Uncharacterized protein</fullName>
    </submittedName>
</protein>
<reference evidence="1 3" key="1">
    <citation type="submission" date="2024-01" db="EMBL/GenBank/DDBJ databases">
        <title>The genome of the rayed Mediterranean limpet Patella caerulea (Linnaeus, 1758).</title>
        <authorList>
            <person name="Anh-Thu Weber A."/>
            <person name="Halstead-Nussloch G."/>
        </authorList>
    </citation>
    <scope>NUCLEOTIDE SEQUENCE [LARGE SCALE GENOMIC DNA]</scope>
    <source>
        <strain evidence="1">AATW-2023a</strain>
        <tissue evidence="1">Whole specimen</tissue>
    </source>
</reference>
<dbReference type="Proteomes" id="UP001347796">
    <property type="component" value="Unassembled WGS sequence"/>
</dbReference>
<comment type="caution">
    <text evidence="1">The sequence shown here is derived from an EMBL/GenBank/DDBJ whole genome shotgun (WGS) entry which is preliminary data.</text>
</comment>
<evidence type="ECO:0000313" key="2">
    <source>
        <dbReference type="EMBL" id="KAK6178505.1"/>
    </source>
</evidence>
<keyword evidence="3" id="KW-1185">Reference proteome</keyword>
<accession>A0AAN8PTC7</accession>
<proteinExistence type="predicted"/>
<dbReference type="EMBL" id="JAZGQO010000009">
    <property type="protein sequence ID" value="KAK6178505.1"/>
    <property type="molecule type" value="Genomic_DNA"/>
</dbReference>
<dbReference type="AlphaFoldDB" id="A0AAN8PTC7"/>
<evidence type="ECO:0000313" key="3">
    <source>
        <dbReference type="Proteomes" id="UP001347796"/>
    </source>
</evidence>
<organism evidence="1 3">
    <name type="scientific">Patella caerulea</name>
    <name type="common">Rayed Mediterranean limpet</name>
    <dbReference type="NCBI Taxonomy" id="87958"/>
    <lineage>
        <taxon>Eukaryota</taxon>
        <taxon>Metazoa</taxon>
        <taxon>Spiralia</taxon>
        <taxon>Lophotrochozoa</taxon>
        <taxon>Mollusca</taxon>
        <taxon>Gastropoda</taxon>
        <taxon>Patellogastropoda</taxon>
        <taxon>Patelloidea</taxon>
        <taxon>Patellidae</taxon>
        <taxon>Patella</taxon>
    </lineage>
</organism>